<dbReference type="SMART" id="SM00173">
    <property type="entry name" value="RAS"/>
    <property type="match status" value="1"/>
</dbReference>
<reference evidence="3" key="1">
    <citation type="submission" date="2022-11" db="UniProtKB">
        <authorList>
            <consortium name="EnsemblMetazoa"/>
        </authorList>
    </citation>
    <scope>IDENTIFICATION</scope>
</reference>
<comment type="similarity">
    <text evidence="1">Belongs to the small GTPase superfamily. Rab family.</text>
</comment>
<dbReference type="SMART" id="SM00174">
    <property type="entry name" value="RHO"/>
    <property type="match status" value="1"/>
</dbReference>
<dbReference type="GO" id="GO:0003924">
    <property type="term" value="F:GTPase activity"/>
    <property type="evidence" value="ECO:0007669"/>
    <property type="project" value="InterPro"/>
</dbReference>
<keyword evidence="4" id="KW-1185">Reference proteome</keyword>
<accession>A0A914B2A5</accession>
<sequence length="210" mass="23580">MAVGSGNAIKICLVGNSRVGKSCIAERLVHDIFHEKTQSTMIGRAFLHKALTVEGETVKVNIWDTAGEEKFHSLAPMYYRYASAMVLVYDITDTESFLNLRKFWVPSIKSCNDPSIPLAIVGNKLDLEETDRAISTEEGQGYADILEAVFLETSAKTAHNVERIFTELILKIRDSQRRRQMNQAEEMEPRNVIVPHSTPAKENPLSCICH</sequence>
<name>A0A914B2A5_PATMI</name>
<dbReference type="Gene3D" id="3.40.50.300">
    <property type="entry name" value="P-loop containing nucleotide triphosphate hydrolases"/>
    <property type="match status" value="1"/>
</dbReference>
<evidence type="ECO:0000256" key="1">
    <source>
        <dbReference type="ARBA" id="ARBA00006270"/>
    </source>
</evidence>
<dbReference type="EnsemblMetazoa" id="XM_038213996.1">
    <property type="protein sequence ID" value="XP_038069924.1"/>
    <property type="gene ID" value="LOC119739164"/>
</dbReference>
<dbReference type="SUPFAM" id="SSF52540">
    <property type="entry name" value="P-loop containing nucleoside triphosphate hydrolases"/>
    <property type="match status" value="1"/>
</dbReference>
<dbReference type="OrthoDB" id="63533at2759"/>
<dbReference type="Proteomes" id="UP000887568">
    <property type="component" value="Unplaced"/>
</dbReference>
<dbReference type="CDD" id="cd00154">
    <property type="entry name" value="Rab"/>
    <property type="match status" value="1"/>
</dbReference>
<protein>
    <submittedName>
        <fullName evidence="3">Uncharacterized protein</fullName>
    </submittedName>
</protein>
<dbReference type="AlphaFoldDB" id="A0A914B2A5"/>
<evidence type="ECO:0000313" key="4">
    <source>
        <dbReference type="Proteomes" id="UP000887568"/>
    </source>
</evidence>
<dbReference type="PANTHER" id="PTHR47978">
    <property type="match status" value="1"/>
</dbReference>
<dbReference type="FunFam" id="3.40.50.300:FF:000808">
    <property type="entry name" value="Small GTP-binding protein, putative"/>
    <property type="match status" value="1"/>
</dbReference>
<dbReference type="GeneID" id="119739164"/>
<proteinExistence type="inferred from homology"/>
<dbReference type="InterPro" id="IPR005225">
    <property type="entry name" value="Small_GTP-bd"/>
</dbReference>
<dbReference type="SMART" id="SM00175">
    <property type="entry name" value="RAB"/>
    <property type="match status" value="1"/>
</dbReference>
<dbReference type="PRINTS" id="PR00449">
    <property type="entry name" value="RASTRNSFRMNG"/>
</dbReference>
<dbReference type="OMA" id="IIFAYDV"/>
<dbReference type="RefSeq" id="XP_038069924.1">
    <property type="nucleotide sequence ID" value="XM_038213996.1"/>
</dbReference>
<dbReference type="InterPro" id="IPR001806">
    <property type="entry name" value="Small_GTPase"/>
</dbReference>
<keyword evidence="2" id="KW-0547">Nucleotide-binding</keyword>
<dbReference type="GO" id="GO:0005525">
    <property type="term" value="F:GTP binding"/>
    <property type="evidence" value="ECO:0007669"/>
    <property type="project" value="InterPro"/>
</dbReference>
<dbReference type="SMART" id="SM00176">
    <property type="entry name" value="RAN"/>
    <property type="match status" value="1"/>
</dbReference>
<evidence type="ECO:0000313" key="3">
    <source>
        <dbReference type="EnsemblMetazoa" id="XP_038069924.1"/>
    </source>
</evidence>
<organism evidence="3 4">
    <name type="scientific">Patiria miniata</name>
    <name type="common">Bat star</name>
    <name type="synonym">Asterina miniata</name>
    <dbReference type="NCBI Taxonomy" id="46514"/>
    <lineage>
        <taxon>Eukaryota</taxon>
        <taxon>Metazoa</taxon>
        <taxon>Echinodermata</taxon>
        <taxon>Eleutherozoa</taxon>
        <taxon>Asterozoa</taxon>
        <taxon>Asteroidea</taxon>
        <taxon>Valvatacea</taxon>
        <taxon>Valvatida</taxon>
        <taxon>Asterinidae</taxon>
        <taxon>Patiria</taxon>
    </lineage>
</organism>
<dbReference type="PROSITE" id="PS51420">
    <property type="entry name" value="RHO"/>
    <property type="match status" value="1"/>
</dbReference>
<dbReference type="Pfam" id="PF00071">
    <property type="entry name" value="Ras"/>
    <property type="match status" value="1"/>
</dbReference>
<evidence type="ECO:0000256" key="2">
    <source>
        <dbReference type="ARBA" id="ARBA00022741"/>
    </source>
</evidence>
<dbReference type="PROSITE" id="PS51419">
    <property type="entry name" value="RAB"/>
    <property type="match status" value="1"/>
</dbReference>
<dbReference type="NCBIfam" id="TIGR00231">
    <property type="entry name" value="small_GTP"/>
    <property type="match status" value="1"/>
</dbReference>
<dbReference type="InterPro" id="IPR027417">
    <property type="entry name" value="P-loop_NTPase"/>
</dbReference>
<dbReference type="PROSITE" id="PS51421">
    <property type="entry name" value="RAS"/>
    <property type="match status" value="1"/>
</dbReference>